<reference evidence="2" key="1">
    <citation type="submission" date="2016-10" db="EMBL/GenBank/DDBJ databases">
        <authorList>
            <person name="Varghese N."/>
            <person name="Submissions S."/>
        </authorList>
    </citation>
    <scope>NUCLEOTIDE SEQUENCE [LARGE SCALE GENOMIC DNA]</scope>
    <source>
        <strain evidence="2">DSM 28463</strain>
    </source>
</reference>
<dbReference type="AlphaFoldDB" id="A0A1I5DPR7"/>
<evidence type="ECO:0000313" key="2">
    <source>
        <dbReference type="Proteomes" id="UP000198599"/>
    </source>
</evidence>
<dbReference type="Proteomes" id="UP000198599">
    <property type="component" value="Unassembled WGS sequence"/>
</dbReference>
<dbReference type="EMBL" id="FOVP01000013">
    <property type="protein sequence ID" value="SFO01249.1"/>
    <property type="molecule type" value="Genomic_DNA"/>
</dbReference>
<protein>
    <submittedName>
        <fullName evidence="1">Uncharacterized protein</fullName>
    </submittedName>
</protein>
<name>A0A1I5DPR7_9RHOB</name>
<proteinExistence type="predicted"/>
<organism evidence="1 2">
    <name type="scientific">Roseovarius lutimaris</name>
    <dbReference type="NCBI Taxonomy" id="1005928"/>
    <lineage>
        <taxon>Bacteria</taxon>
        <taxon>Pseudomonadati</taxon>
        <taxon>Pseudomonadota</taxon>
        <taxon>Alphaproteobacteria</taxon>
        <taxon>Rhodobacterales</taxon>
        <taxon>Roseobacteraceae</taxon>
        <taxon>Roseovarius</taxon>
    </lineage>
</organism>
<sequence length="40" mass="4261">MGLLTAVSFGRKYPGGFGGLAPQLALWFGGLAPHFEVRQI</sequence>
<accession>A0A1I5DPR7</accession>
<gene>
    <name evidence="1" type="ORF">SAMN04487859_11344</name>
</gene>
<keyword evidence="2" id="KW-1185">Reference proteome</keyword>
<evidence type="ECO:0000313" key="1">
    <source>
        <dbReference type="EMBL" id="SFO01249.1"/>
    </source>
</evidence>